<evidence type="ECO:0000313" key="2">
    <source>
        <dbReference type="Proteomes" id="UP001148662"/>
    </source>
</evidence>
<dbReference type="Proteomes" id="UP001148662">
    <property type="component" value="Unassembled WGS sequence"/>
</dbReference>
<protein>
    <submittedName>
        <fullName evidence="1">Uncharacterized protein</fullName>
    </submittedName>
</protein>
<sequence>MSHTRNHSKASISRPTSIDMNPNENAFAQPPRPAPVPTDSKHSSKGSFSEHQRGTSGATRERRSSTATRPSVDLGRSSVDTKMKFPQSEQRGSIDAPRPSFSSERTSISSQSSQTPSFMSRNPNGKPGATEKGSKRNMFDPSLPRPDVGEGETLDKGVAERLSLGEFAPDARPPSLVKRVRKFSGRVANHLMPKFNHNPQQPGADPSAKPRIFGVPLRRTISEQVGGAKRIWGQIPVKWEFGDKWIEDRPPLKKPSQFSRKPGKGSQADRRAQAQEALKSRIRTPHMPDERPPVEASRSPCLTRHVDRGQPSQASPAARQRQTGGRGSGDGQAAVLEEHNVPGSCARDGPAGTWALQDEI</sequence>
<gene>
    <name evidence="1" type="ORF">NM688_g8483</name>
</gene>
<reference evidence="1" key="1">
    <citation type="submission" date="2022-07" db="EMBL/GenBank/DDBJ databases">
        <title>Genome Sequence of Phlebia brevispora.</title>
        <authorList>
            <person name="Buettner E."/>
        </authorList>
    </citation>
    <scope>NUCLEOTIDE SEQUENCE</scope>
    <source>
        <strain evidence="1">MPL23</strain>
    </source>
</reference>
<name>A0ACC1RU35_9APHY</name>
<proteinExistence type="predicted"/>
<organism evidence="1 2">
    <name type="scientific">Phlebia brevispora</name>
    <dbReference type="NCBI Taxonomy" id="194682"/>
    <lineage>
        <taxon>Eukaryota</taxon>
        <taxon>Fungi</taxon>
        <taxon>Dikarya</taxon>
        <taxon>Basidiomycota</taxon>
        <taxon>Agaricomycotina</taxon>
        <taxon>Agaricomycetes</taxon>
        <taxon>Polyporales</taxon>
        <taxon>Meruliaceae</taxon>
        <taxon>Phlebia</taxon>
    </lineage>
</organism>
<comment type="caution">
    <text evidence="1">The sequence shown here is derived from an EMBL/GenBank/DDBJ whole genome shotgun (WGS) entry which is preliminary data.</text>
</comment>
<accession>A0ACC1RU35</accession>
<keyword evidence="2" id="KW-1185">Reference proteome</keyword>
<evidence type="ECO:0000313" key="1">
    <source>
        <dbReference type="EMBL" id="KAJ3524908.1"/>
    </source>
</evidence>
<dbReference type="EMBL" id="JANHOG010002293">
    <property type="protein sequence ID" value="KAJ3524908.1"/>
    <property type="molecule type" value="Genomic_DNA"/>
</dbReference>